<dbReference type="InterPro" id="IPR001279">
    <property type="entry name" value="Metallo-B-lactamas"/>
</dbReference>
<proteinExistence type="predicted"/>
<evidence type="ECO:0000313" key="9">
    <source>
        <dbReference type="Proteomes" id="UP000199376"/>
    </source>
</evidence>
<dbReference type="Proteomes" id="UP000199376">
    <property type="component" value="Unassembled WGS sequence"/>
</dbReference>
<evidence type="ECO:0000256" key="2">
    <source>
        <dbReference type="ARBA" id="ARBA00022475"/>
    </source>
</evidence>
<dbReference type="OrthoDB" id="9761531at2"/>
<organism evidence="8 9">
    <name type="scientific">Fructobacillus durionis</name>
    <dbReference type="NCBI Taxonomy" id="283737"/>
    <lineage>
        <taxon>Bacteria</taxon>
        <taxon>Bacillati</taxon>
        <taxon>Bacillota</taxon>
        <taxon>Bacilli</taxon>
        <taxon>Lactobacillales</taxon>
        <taxon>Lactobacillaceae</taxon>
        <taxon>Fructobacillus</taxon>
    </lineage>
</organism>
<dbReference type="Pfam" id="PF00753">
    <property type="entry name" value="Lactamase_B"/>
    <property type="match status" value="1"/>
</dbReference>
<name>A0A1I1E5V0_9LACO</name>
<evidence type="ECO:0000256" key="5">
    <source>
        <dbReference type="ARBA" id="ARBA00023136"/>
    </source>
</evidence>
<feature type="transmembrane region" description="Helical" evidence="6">
    <location>
        <begin position="460"/>
        <end position="479"/>
    </location>
</feature>
<feature type="domain" description="Metallo-beta-lactamase" evidence="7">
    <location>
        <begin position="495"/>
        <end position="716"/>
    </location>
</feature>
<keyword evidence="4 6" id="KW-1133">Transmembrane helix</keyword>
<dbReference type="InterPro" id="IPR035681">
    <property type="entry name" value="ComA-like_MBL"/>
</dbReference>
<dbReference type="EMBL" id="FOLI01000001">
    <property type="protein sequence ID" value="SFB80638.1"/>
    <property type="molecule type" value="Genomic_DNA"/>
</dbReference>
<dbReference type="SMART" id="SM00849">
    <property type="entry name" value="Lactamase_B"/>
    <property type="match status" value="1"/>
</dbReference>
<dbReference type="Pfam" id="PF03772">
    <property type="entry name" value="Competence"/>
    <property type="match status" value="1"/>
</dbReference>
<dbReference type="PANTHER" id="PTHR30619">
    <property type="entry name" value="DNA INTERNALIZATION/COMPETENCE PROTEIN COMEC/REC2"/>
    <property type="match status" value="1"/>
</dbReference>
<accession>A0A1I1E5V0</accession>
<keyword evidence="2" id="KW-1003">Cell membrane</keyword>
<dbReference type="Gene3D" id="3.60.15.10">
    <property type="entry name" value="Ribonuclease Z/Hydroxyacylglutathione hydrolase-like"/>
    <property type="match status" value="1"/>
</dbReference>
<evidence type="ECO:0000256" key="3">
    <source>
        <dbReference type="ARBA" id="ARBA00022692"/>
    </source>
</evidence>
<evidence type="ECO:0000259" key="7">
    <source>
        <dbReference type="SMART" id="SM00849"/>
    </source>
</evidence>
<feature type="transmembrane region" description="Helical" evidence="6">
    <location>
        <begin position="49"/>
        <end position="66"/>
    </location>
</feature>
<dbReference type="STRING" id="283737.SAMN05660453_0231"/>
<dbReference type="RefSeq" id="WP_091501220.1">
    <property type="nucleotide sequence ID" value="NZ_FOLI01000001.1"/>
</dbReference>
<evidence type="ECO:0000256" key="1">
    <source>
        <dbReference type="ARBA" id="ARBA00004651"/>
    </source>
</evidence>
<keyword evidence="5 6" id="KW-0472">Membrane</keyword>
<dbReference type="SUPFAM" id="SSF56281">
    <property type="entry name" value="Metallo-hydrolase/oxidoreductase"/>
    <property type="match status" value="1"/>
</dbReference>
<dbReference type="InterPro" id="IPR004477">
    <property type="entry name" value="ComEC_N"/>
</dbReference>
<evidence type="ECO:0000256" key="4">
    <source>
        <dbReference type="ARBA" id="ARBA00022989"/>
    </source>
</evidence>
<sequence>MKGTRFFFLLAIIWGTLASVVYLPNELTIFLALLVPLFSFTLGWNRRLFSFWLLTASFFLYALWGNNRLNQQTHQQEENKTFRLLVQADQVKVNEEGTVSGRGVDENGQKLLFFYRCHNQAEVTKFDLLRQPVKITGPAERKTIMPATNDYQFDFKQFWRSQKVTQQLSFQSVEIQEVEAENLWQAFYFKVHQAHKTAELFANRLPNPLRDYSLSLLLGSKESQLYEHNPQIAELGLIHLFALSGLHVSFFLTAIQWLTRSLRITREVSDGLIAVLLPIFYLFTGAPVVLFRALVAGEIRIISRNFGRPVPGITVWSGSLLLSLLVYSQVLLTMGGRLSFALTFAILQLGHMSYWKRGIYLSLVTFPIILAHQYAWNVWQTLANLIAVPVFSTVILPATLLGYFIPGLDRVMNFAVFLFDKTVETVGKVPGQIVLGAFPWPSLLLLFLLPWFILAANKKVKGLLCGFGLLLLMSSHLLVRFPVNGEWTTFDIGQGDAAVLIEPRRRSVTLIDTGGKVSFGPAVSYKVRQQPESASEKKQRTLKKQEGLARNVILPYLHARGISRINTLALSHQDQDHIGDARVILKNFKVDQLVMPAGMGSLPAYQKKIRPYLRGTKVIEATDQTRVASCPLKIVYPFETGTAGNDDSLAWVGRLGGKNIYTAGDLDQAGEKKILEKYPGFAPDIVKFGHHGSKTSTDEAVFARWQPSVGIVSAGRNSRYGHPHRETLEVAAREKMIVYNTQSQGMLRYVYQKNHGHFEVTLHDPAGLKSTN</sequence>
<dbReference type="NCBIfam" id="TIGR00360">
    <property type="entry name" value="ComEC_N-term"/>
    <property type="match status" value="1"/>
</dbReference>
<dbReference type="GO" id="GO:0030420">
    <property type="term" value="P:establishment of competence for transformation"/>
    <property type="evidence" value="ECO:0007669"/>
    <property type="project" value="InterPro"/>
</dbReference>
<feature type="transmembrane region" description="Helical" evidence="6">
    <location>
        <begin position="382"/>
        <end position="405"/>
    </location>
</feature>
<protein>
    <submittedName>
        <fullName evidence="8">Competence protein ComEC</fullName>
    </submittedName>
</protein>
<dbReference type="NCBIfam" id="TIGR00361">
    <property type="entry name" value="ComEC_Rec2"/>
    <property type="match status" value="1"/>
</dbReference>
<feature type="transmembrane region" description="Helical" evidence="6">
    <location>
        <begin position="433"/>
        <end position="454"/>
    </location>
</feature>
<reference evidence="8 9" key="1">
    <citation type="submission" date="2016-10" db="EMBL/GenBank/DDBJ databases">
        <authorList>
            <person name="de Groot N.N."/>
        </authorList>
    </citation>
    <scope>NUCLEOTIDE SEQUENCE [LARGE SCALE GENOMIC DNA]</scope>
    <source>
        <strain evidence="8 9">DSM 19113</strain>
    </source>
</reference>
<feature type="transmembrane region" description="Helical" evidence="6">
    <location>
        <begin position="315"/>
        <end position="347"/>
    </location>
</feature>
<dbReference type="InterPro" id="IPR052159">
    <property type="entry name" value="Competence_DNA_uptake"/>
</dbReference>
<feature type="transmembrane region" description="Helical" evidence="6">
    <location>
        <begin position="359"/>
        <end position="376"/>
    </location>
</feature>
<dbReference type="GO" id="GO:0005886">
    <property type="term" value="C:plasma membrane"/>
    <property type="evidence" value="ECO:0007669"/>
    <property type="project" value="UniProtKB-SubCell"/>
</dbReference>
<gene>
    <name evidence="8" type="ORF">SAMN05660453_0231</name>
</gene>
<dbReference type="PANTHER" id="PTHR30619:SF7">
    <property type="entry name" value="BETA-LACTAMASE DOMAIN PROTEIN"/>
    <property type="match status" value="1"/>
</dbReference>
<feature type="transmembrane region" description="Helical" evidence="6">
    <location>
        <begin position="271"/>
        <end position="295"/>
    </location>
</feature>
<comment type="subcellular location">
    <subcellularLocation>
        <location evidence="1">Cell membrane</location>
        <topology evidence="1">Multi-pass membrane protein</topology>
    </subcellularLocation>
</comment>
<dbReference type="InterPro" id="IPR036866">
    <property type="entry name" value="RibonucZ/Hydroxyglut_hydro"/>
</dbReference>
<evidence type="ECO:0000256" key="6">
    <source>
        <dbReference type="SAM" id="Phobius"/>
    </source>
</evidence>
<feature type="transmembrane region" description="Helical" evidence="6">
    <location>
        <begin position="237"/>
        <end position="259"/>
    </location>
</feature>
<dbReference type="AlphaFoldDB" id="A0A1I1E5V0"/>
<evidence type="ECO:0000313" key="8">
    <source>
        <dbReference type="EMBL" id="SFB80638.1"/>
    </source>
</evidence>
<keyword evidence="3 6" id="KW-0812">Transmembrane</keyword>
<dbReference type="InterPro" id="IPR004797">
    <property type="entry name" value="Competence_ComEC/Rec2"/>
</dbReference>
<keyword evidence="9" id="KW-1185">Reference proteome</keyword>
<dbReference type="CDD" id="cd07731">
    <property type="entry name" value="ComA-like_MBL-fold"/>
    <property type="match status" value="1"/>
</dbReference>